<evidence type="ECO:0000313" key="2">
    <source>
        <dbReference type="EMBL" id="MCI27371.1"/>
    </source>
</evidence>
<keyword evidence="3" id="KW-1185">Reference proteome</keyword>
<dbReference type="EMBL" id="LXQA010158916">
    <property type="protein sequence ID" value="MCI27371.1"/>
    <property type="molecule type" value="Genomic_DNA"/>
</dbReference>
<organism evidence="2 3">
    <name type="scientific">Trifolium medium</name>
    <dbReference type="NCBI Taxonomy" id="97028"/>
    <lineage>
        <taxon>Eukaryota</taxon>
        <taxon>Viridiplantae</taxon>
        <taxon>Streptophyta</taxon>
        <taxon>Embryophyta</taxon>
        <taxon>Tracheophyta</taxon>
        <taxon>Spermatophyta</taxon>
        <taxon>Magnoliopsida</taxon>
        <taxon>eudicotyledons</taxon>
        <taxon>Gunneridae</taxon>
        <taxon>Pentapetalae</taxon>
        <taxon>rosids</taxon>
        <taxon>fabids</taxon>
        <taxon>Fabales</taxon>
        <taxon>Fabaceae</taxon>
        <taxon>Papilionoideae</taxon>
        <taxon>50 kb inversion clade</taxon>
        <taxon>NPAAA clade</taxon>
        <taxon>Hologalegina</taxon>
        <taxon>IRL clade</taxon>
        <taxon>Trifolieae</taxon>
        <taxon>Trifolium</taxon>
    </lineage>
</organism>
<proteinExistence type="predicted"/>
<evidence type="ECO:0000313" key="3">
    <source>
        <dbReference type="Proteomes" id="UP000265520"/>
    </source>
</evidence>
<feature type="compositionally biased region" description="Polar residues" evidence="1">
    <location>
        <begin position="32"/>
        <end position="58"/>
    </location>
</feature>
<dbReference type="AlphaFoldDB" id="A0A392QSK0"/>
<protein>
    <recommendedName>
        <fullName evidence="4">Retrovirus-related Pol polyprotein from transposon TNT 1-94</fullName>
    </recommendedName>
</protein>
<comment type="caution">
    <text evidence="2">The sequence shown here is derived from an EMBL/GenBank/DDBJ whole genome shotgun (WGS) entry which is preliminary data.</text>
</comment>
<sequence>MDMDELEALLLAHENRLEKSKKKTLDDAASINIAQNSTPNPDQTNEYQPSAENSYGND</sequence>
<feature type="region of interest" description="Disordered" evidence="1">
    <location>
        <begin position="20"/>
        <end position="58"/>
    </location>
</feature>
<feature type="non-terminal residue" evidence="2">
    <location>
        <position position="58"/>
    </location>
</feature>
<reference evidence="2 3" key="1">
    <citation type="journal article" date="2018" name="Front. Plant Sci.">
        <title>Red Clover (Trifolium pratense) and Zigzag Clover (T. medium) - A Picture of Genomic Similarities and Differences.</title>
        <authorList>
            <person name="Dluhosova J."/>
            <person name="Istvanek J."/>
            <person name="Nedelnik J."/>
            <person name="Repkova J."/>
        </authorList>
    </citation>
    <scope>NUCLEOTIDE SEQUENCE [LARGE SCALE GENOMIC DNA]</scope>
    <source>
        <strain evidence="3">cv. 10/8</strain>
        <tissue evidence="2">Leaf</tissue>
    </source>
</reference>
<evidence type="ECO:0008006" key="4">
    <source>
        <dbReference type="Google" id="ProtNLM"/>
    </source>
</evidence>
<dbReference type="Proteomes" id="UP000265520">
    <property type="component" value="Unassembled WGS sequence"/>
</dbReference>
<evidence type="ECO:0000256" key="1">
    <source>
        <dbReference type="SAM" id="MobiDB-lite"/>
    </source>
</evidence>
<name>A0A392QSK0_9FABA</name>
<accession>A0A392QSK0</accession>